<evidence type="ECO:0000313" key="3">
    <source>
        <dbReference type="EMBL" id="CAF3946833.1"/>
    </source>
</evidence>
<comment type="caution">
    <text evidence="3">The sequence shown here is derived from an EMBL/GenBank/DDBJ whole genome shotgun (WGS) entry which is preliminary data.</text>
</comment>
<name>A0A819KFW0_9BILA</name>
<organism evidence="3 4">
    <name type="scientific">Adineta steineri</name>
    <dbReference type="NCBI Taxonomy" id="433720"/>
    <lineage>
        <taxon>Eukaryota</taxon>
        <taxon>Metazoa</taxon>
        <taxon>Spiralia</taxon>
        <taxon>Gnathifera</taxon>
        <taxon>Rotifera</taxon>
        <taxon>Eurotatoria</taxon>
        <taxon>Bdelloidea</taxon>
        <taxon>Adinetida</taxon>
        <taxon>Adinetidae</taxon>
        <taxon>Adineta</taxon>
    </lineage>
</organism>
<dbReference type="AlphaFoldDB" id="A0A819KFW0"/>
<accession>A0A819KFW0</accession>
<reference evidence="3" key="1">
    <citation type="submission" date="2021-02" db="EMBL/GenBank/DDBJ databases">
        <authorList>
            <person name="Nowell W R."/>
        </authorList>
    </citation>
    <scope>NUCLEOTIDE SEQUENCE</scope>
</reference>
<dbReference type="EMBL" id="CAJOBB010002194">
    <property type="protein sequence ID" value="CAF3946833.1"/>
    <property type="molecule type" value="Genomic_DNA"/>
</dbReference>
<dbReference type="Proteomes" id="UP000663868">
    <property type="component" value="Unassembled WGS sequence"/>
</dbReference>
<dbReference type="EMBL" id="CAJNOE010002060">
    <property type="protein sequence ID" value="CAF1465861.1"/>
    <property type="molecule type" value="Genomic_DNA"/>
</dbReference>
<evidence type="ECO:0000313" key="4">
    <source>
        <dbReference type="Proteomes" id="UP000663868"/>
    </source>
</evidence>
<sequence length="66" mass="7316">MDQAREHQDNQSTNDSNDNEKNNDATEVADTDSAGVIPPMIIRLPKPVLILDPEIKYHAGKSVTQE</sequence>
<evidence type="ECO:0000256" key="1">
    <source>
        <dbReference type="SAM" id="MobiDB-lite"/>
    </source>
</evidence>
<dbReference type="Proteomes" id="UP000663860">
    <property type="component" value="Unassembled WGS sequence"/>
</dbReference>
<evidence type="ECO:0000313" key="2">
    <source>
        <dbReference type="EMBL" id="CAF1465861.1"/>
    </source>
</evidence>
<feature type="region of interest" description="Disordered" evidence="1">
    <location>
        <begin position="1"/>
        <end position="32"/>
    </location>
</feature>
<protein>
    <submittedName>
        <fullName evidence="3">Uncharacterized protein</fullName>
    </submittedName>
</protein>
<proteinExistence type="predicted"/>
<gene>
    <name evidence="2" type="ORF">IZO911_LOCUS43184</name>
    <name evidence="3" type="ORF">KXQ929_LOCUS25372</name>
</gene>